<keyword evidence="1" id="KW-0175">Coiled coil</keyword>
<dbReference type="AlphaFoldDB" id="A0A075B3W1"/>
<gene>
    <name evidence="2" type="ORF">O9G_002631</name>
</gene>
<sequence length="851" mass="99298">MYSGDFIRKSVIDDEVKNGIKRLQTKMKELNQRKTEAVKIEDYMMAMKLKKELEVLSEELFKMENQTNVNLIGFCLSDWLDNMAEYLHPLSLDLKYQINSEEELRHLDLYLGFYLSLIEKSTNRYLKLAFLQAIEHICSQFSFSLLEKKGFSHQFENDVFAILQNVIKKVELLYEQGDKDVLFLLSLLYSRMCLEGKGLAFLKKRVITKAIEELHENVNLECLLCFLRTSYFHGDVDVVREFQEESGSTLMAYLSEPIDNLDIIKDILDKHVIQSENLEYVNDKIFPFLLQKIKKNDVVFGIIAVRTLKMLINPDYEFSEHAFIKDNETFGNSIKRLLDSQTELIAEVLRLCVESIGECKVGCRNTIIDVFEDNLTTVSAMKDLMNGMIWPSFPRWFDNEKLVYYSTGFLWRTPINPICNVINRTNNIIKIEEDNKLKLVLFKGALQIFDLFPLPEFHYGNDFIGKEIINAIDEISLESCLAVKRLFIEDPQSRLKIINAFINCISEDIEENSLKTYLLFIKNLFLIWLKLGVTNTSQRKFIKLKAKIEMNCLFIFFSKLNEQIFELCFDLLNSFRELTKTFSANNEISFEDLFVNSSNYKKVNSLCQVIFGKNDPTDKDLTSFKTLSGNHKSIYLNILIDKASENFVNLEILNKIAPKFKVCVAEHVLLLVCLLKYPGSSWINKSDIINSIFKLEILKNNPIVSYLIALNSTRELMNEVFINFKQFLVLRLEETFQFFKLLFQNKIFIDWFLENNEEILKCICIDNILIETESESYFQFLNCVVLLLLKINENKFYRKIFQFLKSKGFKGEIMQTCLAFPDIVEINKQVLDLALDLVIYYNLGLLGIQKS</sequence>
<dbReference type="HOGENOM" id="CLU_335277_0_0_1"/>
<evidence type="ECO:0000256" key="1">
    <source>
        <dbReference type="SAM" id="Coils"/>
    </source>
</evidence>
<evidence type="ECO:0000313" key="2">
    <source>
        <dbReference type="EMBL" id="EPZ35623.1"/>
    </source>
</evidence>
<protein>
    <submittedName>
        <fullName evidence="2">Uncharacterized protein</fullName>
    </submittedName>
</protein>
<dbReference type="EMBL" id="KE560790">
    <property type="protein sequence ID" value="EPZ35623.1"/>
    <property type="molecule type" value="Genomic_DNA"/>
</dbReference>
<feature type="coiled-coil region" evidence="1">
    <location>
        <begin position="13"/>
        <end position="66"/>
    </location>
</feature>
<dbReference type="Proteomes" id="UP000030755">
    <property type="component" value="Unassembled WGS sequence"/>
</dbReference>
<accession>A0A075B3W1</accession>
<organism evidence="2 3">
    <name type="scientific">Rozella allomycis (strain CSF55)</name>
    <dbReference type="NCBI Taxonomy" id="988480"/>
    <lineage>
        <taxon>Eukaryota</taxon>
        <taxon>Fungi</taxon>
        <taxon>Fungi incertae sedis</taxon>
        <taxon>Cryptomycota</taxon>
        <taxon>Cryptomycota incertae sedis</taxon>
        <taxon>Rozella</taxon>
    </lineage>
</organism>
<keyword evidence="3" id="KW-1185">Reference proteome</keyword>
<evidence type="ECO:0000313" key="3">
    <source>
        <dbReference type="Proteomes" id="UP000030755"/>
    </source>
</evidence>
<proteinExistence type="predicted"/>
<name>A0A075B3W1_ROZAC</name>
<reference evidence="2 3" key="1">
    <citation type="journal article" date="2013" name="Curr. Biol.">
        <title>Shared signatures of parasitism and phylogenomics unite Cryptomycota and microsporidia.</title>
        <authorList>
            <person name="James T.Y."/>
            <person name="Pelin A."/>
            <person name="Bonen L."/>
            <person name="Ahrendt S."/>
            <person name="Sain D."/>
            <person name="Corradi N."/>
            <person name="Stajich J.E."/>
        </authorList>
    </citation>
    <scope>NUCLEOTIDE SEQUENCE [LARGE SCALE GENOMIC DNA]</scope>
    <source>
        <strain evidence="2 3">CSF55</strain>
    </source>
</reference>